<keyword evidence="2" id="KW-1185">Reference proteome</keyword>
<dbReference type="EMBL" id="JBHUHV010000009">
    <property type="protein sequence ID" value="MFD2065812.1"/>
    <property type="molecule type" value="Genomic_DNA"/>
</dbReference>
<evidence type="ECO:0008006" key="3">
    <source>
        <dbReference type="Google" id="ProtNLM"/>
    </source>
</evidence>
<evidence type="ECO:0000313" key="1">
    <source>
        <dbReference type="EMBL" id="MFD2065812.1"/>
    </source>
</evidence>
<dbReference type="Proteomes" id="UP001597369">
    <property type="component" value="Unassembled WGS sequence"/>
</dbReference>
<reference evidence="2" key="1">
    <citation type="journal article" date="2019" name="Int. J. Syst. Evol. Microbiol.">
        <title>The Global Catalogue of Microorganisms (GCM) 10K type strain sequencing project: providing services to taxonomists for standard genome sequencing and annotation.</title>
        <authorList>
            <consortium name="The Broad Institute Genomics Platform"/>
            <consortium name="The Broad Institute Genome Sequencing Center for Infectious Disease"/>
            <person name="Wu L."/>
            <person name="Ma J."/>
        </authorList>
    </citation>
    <scope>NUCLEOTIDE SEQUENCE [LARGE SCALE GENOMIC DNA]</scope>
    <source>
        <strain evidence="2">JCM 16545</strain>
    </source>
</reference>
<organism evidence="1 2">
    <name type="scientific">Pontibacter silvestris</name>
    <dbReference type="NCBI Taxonomy" id="2305183"/>
    <lineage>
        <taxon>Bacteria</taxon>
        <taxon>Pseudomonadati</taxon>
        <taxon>Bacteroidota</taxon>
        <taxon>Cytophagia</taxon>
        <taxon>Cytophagales</taxon>
        <taxon>Hymenobacteraceae</taxon>
        <taxon>Pontibacter</taxon>
    </lineage>
</organism>
<evidence type="ECO:0000313" key="2">
    <source>
        <dbReference type="Proteomes" id="UP001597369"/>
    </source>
</evidence>
<proteinExistence type="predicted"/>
<protein>
    <recommendedName>
        <fullName evidence="3">Lipocalin-like domain-containing protein</fullName>
    </recommendedName>
</protein>
<accession>A0ABW4WT31</accession>
<name>A0ABW4WT31_9BACT</name>
<gene>
    <name evidence="1" type="ORF">ACFSKU_02880</name>
</gene>
<comment type="caution">
    <text evidence="1">The sequence shown here is derived from an EMBL/GenBank/DDBJ whole genome shotgun (WGS) entry which is preliminary data.</text>
</comment>
<sequence>MEDDELSELVTANFVEGNWILTDLIYEEYYDGQLDTGNGEHETPNAPVTMANGKLMSPGETTADYVLTEVDGKDYIVITEEGKDKGTFEITKLTTEEMEWVIEKMGESTRGTYKGVSTYKFTRAE</sequence>